<dbReference type="InterPro" id="IPR019776">
    <property type="entry name" value="Flagellar_basal_body_rod_CS"/>
</dbReference>
<keyword evidence="8" id="KW-0966">Cell projection</keyword>
<sequence length="136" mass="14967">MKLLSGADFRRLESAVQSAELRQQVISDNVANVDTPNFKRSEVLFEDLLTEAMGTSEGSISGFRTNAKHIPIGQSSEVPAPIVVQDETSSINNNGNNVDIDREMSLLAKNQLAYNLYIQQVNHDVSMMKTAIDGRV</sequence>
<evidence type="ECO:0000256" key="1">
    <source>
        <dbReference type="ARBA" id="ARBA00004117"/>
    </source>
</evidence>
<feature type="domain" description="Flagellar basal body rod protein N-terminal" evidence="7">
    <location>
        <begin position="12"/>
        <end position="39"/>
    </location>
</feature>
<dbReference type="InterPro" id="IPR006300">
    <property type="entry name" value="FlgB"/>
</dbReference>
<protein>
    <recommendedName>
        <fullName evidence="3 6">Flagellar basal body rod protein FlgB</fullName>
    </recommendedName>
</protein>
<dbReference type="RefSeq" id="WP_174812719.1">
    <property type="nucleotide sequence ID" value="NZ_CP054612.1"/>
</dbReference>
<comment type="function">
    <text evidence="5 6">Structural component of flagellum, the bacterial motility apparatus. Part of the rod structure of flagellar basal body.</text>
</comment>
<dbReference type="PANTHER" id="PTHR30435">
    <property type="entry name" value="FLAGELLAR PROTEIN"/>
    <property type="match status" value="1"/>
</dbReference>
<comment type="caution">
    <text evidence="8">The sequence shown here is derived from an EMBL/GenBank/DDBJ whole genome shotgun (WGS) entry which is preliminary data.</text>
</comment>
<gene>
    <name evidence="8" type="ORF">DFQ01_103292</name>
</gene>
<dbReference type="AlphaFoldDB" id="A0A2V2Z1B3"/>
<keyword evidence="9" id="KW-1185">Reference proteome</keyword>
<evidence type="ECO:0000256" key="2">
    <source>
        <dbReference type="ARBA" id="ARBA00009677"/>
    </source>
</evidence>
<dbReference type="PROSITE" id="PS00588">
    <property type="entry name" value="FLAGELLA_BB_ROD"/>
    <property type="match status" value="1"/>
</dbReference>
<dbReference type="PANTHER" id="PTHR30435:SF12">
    <property type="entry name" value="FLAGELLAR BASAL BODY ROD PROTEIN FLGB"/>
    <property type="match status" value="1"/>
</dbReference>
<organism evidence="8 9">
    <name type="scientific">Paenibacillus cellulosilyticus</name>
    <dbReference type="NCBI Taxonomy" id="375489"/>
    <lineage>
        <taxon>Bacteria</taxon>
        <taxon>Bacillati</taxon>
        <taxon>Bacillota</taxon>
        <taxon>Bacilli</taxon>
        <taxon>Bacillales</taxon>
        <taxon>Paenibacillaceae</taxon>
        <taxon>Paenibacillus</taxon>
    </lineage>
</organism>
<proteinExistence type="inferred from homology"/>
<comment type="subunit">
    <text evidence="6">The basal body constitutes a major portion of the flagellar organelle and consists of a number of rings mounted on a central rod.</text>
</comment>
<dbReference type="GO" id="GO:0030694">
    <property type="term" value="C:bacterial-type flagellum basal body, rod"/>
    <property type="evidence" value="ECO:0007669"/>
    <property type="project" value="InterPro"/>
</dbReference>
<evidence type="ECO:0000313" key="8">
    <source>
        <dbReference type="EMBL" id="PWW06389.1"/>
    </source>
</evidence>
<comment type="similarity">
    <text evidence="2 6">Belongs to the flagella basal body rod proteins family.</text>
</comment>
<name>A0A2V2Z1B3_9BACL</name>
<dbReference type="EMBL" id="QGTQ01000003">
    <property type="protein sequence ID" value="PWW06389.1"/>
    <property type="molecule type" value="Genomic_DNA"/>
</dbReference>
<comment type="subcellular location">
    <subcellularLocation>
        <location evidence="1 6">Bacterial flagellum basal body</location>
    </subcellularLocation>
</comment>
<evidence type="ECO:0000259" key="7">
    <source>
        <dbReference type="Pfam" id="PF00460"/>
    </source>
</evidence>
<keyword evidence="8" id="KW-0969">Cilium</keyword>
<reference evidence="8 9" key="1">
    <citation type="submission" date="2018-05" db="EMBL/GenBank/DDBJ databases">
        <title>Genomic Encyclopedia of Type Strains, Phase III (KMG-III): the genomes of soil and plant-associated and newly described type strains.</title>
        <authorList>
            <person name="Whitman W."/>
        </authorList>
    </citation>
    <scope>NUCLEOTIDE SEQUENCE [LARGE SCALE GENOMIC DNA]</scope>
    <source>
        <strain evidence="8 9">CECT 5696</strain>
    </source>
</reference>
<accession>A0A2V2Z1B3</accession>
<evidence type="ECO:0000256" key="3">
    <source>
        <dbReference type="ARBA" id="ARBA00014376"/>
    </source>
</evidence>
<dbReference type="Proteomes" id="UP000246635">
    <property type="component" value="Unassembled WGS sequence"/>
</dbReference>
<dbReference type="Pfam" id="PF00460">
    <property type="entry name" value="Flg_bb_rod"/>
    <property type="match status" value="1"/>
</dbReference>
<dbReference type="InterPro" id="IPR001444">
    <property type="entry name" value="Flag_bb_rod_N"/>
</dbReference>
<dbReference type="GO" id="GO:0071978">
    <property type="term" value="P:bacterial-type flagellum-dependent swarming motility"/>
    <property type="evidence" value="ECO:0007669"/>
    <property type="project" value="TreeGrafter"/>
</dbReference>
<keyword evidence="4 6" id="KW-0975">Bacterial flagellum</keyword>
<evidence type="ECO:0000313" key="9">
    <source>
        <dbReference type="Proteomes" id="UP000246635"/>
    </source>
</evidence>
<evidence type="ECO:0000256" key="6">
    <source>
        <dbReference type="PIRNR" id="PIRNR002889"/>
    </source>
</evidence>
<dbReference type="NCBIfam" id="TIGR01396">
    <property type="entry name" value="FlgB"/>
    <property type="match status" value="1"/>
</dbReference>
<evidence type="ECO:0000256" key="5">
    <source>
        <dbReference type="ARBA" id="ARBA00024934"/>
    </source>
</evidence>
<dbReference type="PIRSF" id="PIRSF002889">
    <property type="entry name" value="Rod_FlgB"/>
    <property type="match status" value="1"/>
</dbReference>
<keyword evidence="8" id="KW-0282">Flagellum</keyword>
<evidence type="ECO:0000256" key="4">
    <source>
        <dbReference type="ARBA" id="ARBA00023143"/>
    </source>
</evidence>